<protein>
    <submittedName>
        <fullName evidence="1">Uncharacterized protein</fullName>
    </submittedName>
</protein>
<dbReference type="Proteomes" id="UP000002439">
    <property type="component" value="Chromosome"/>
</dbReference>
<accession>Q8ZZT1</accession>
<keyword evidence="2" id="KW-1185">Reference proteome</keyword>
<organism evidence="1 2">
    <name type="scientific">Pyrobaculum aerophilum (strain ATCC 51768 / DSM 7523 / JCM 9630 / CIP 104966 / NBRC 100827 / IM2)</name>
    <dbReference type="NCBI Taxonomy" id="178306"/>
    <lineage>
        <taxon>Archaea</taxon>
        <taxon>Thermoproteota</taxon>
        <taxon>Thermoprotei</taxon>
        <taxon>Thermoproteales</taxon>
        <taxon>Thermoproteaceae</taxon>
        <taxon>Pyrobaculum</taxon>
    </lineage>
</organism>
<dbReference type="AlphaFoldDB" id="Q8ZZT1"/>
<sequence length="173" mass="19580">MRISDTSNICVYLVEGDDDEAALTQQCDLKRPDVPLVQSSKILNIIEGHLGKYLRLIRRGRSPIKKYVDGQTIVLVVKFAQGASHRQIANFLKEKRDKLSEYVQCIFLIFDCDAPAEQCSKFNDVSSLLECEEYRPCCSMSARYGLCYKIRILALAPKLENTPLCNCICCSKC</sequence>
<proteinExistence type="predicted"/>
<dbReference type="eggNOG" id="arCOG11746">
    <property type="taxonomic scope" value="Archaea"/>
</dbReference>
<dbReference type="InParanoid" id="Q8ZZT1"/>
<dbReference type="EnsemblBacteria" id="AAL62558">
    <property type="protein sequence ID" value="AAL62558"/>
    <property type="gene ID" value="PAE0097"/>
</dbReference>
<evidence type="ECO:0000313" key="1">
    <source>
        <dbReference type="EMBL" id="AAL62558.1"/>
    </source>
</evidence>
<gene>
    <name evidence="1" type="ordered locus">PAE0097</name>
</gene>
<name>Q8ZZT1_PYRAE</name>
<dbReference type="EMBL" id="AE009441">
    <property type="protein sequence ID" value="AAL62558.1"/>
    <property type="molecule type" value="Genomic_DNA"/>
</dbReference>
<evidence type="ECO:0000313" key="2">
    <source>
        <dbReference type="Proteomes" id="UP000002439"/>
    </source>
</evidence>
<dbReference type="KEGG" id="pai:PAE0097"/>
<reference evidence="1 2" key="1">
    <citation type="journal article" date="2002" name="Proc. Natl. Acad. Sci. U.S.A.">
        <title>Genome sequence of the hyperthermophilic crenarchaeon Pyrobaculum aerophilum.</title>
        <authorList>
            <person name="Fitz-Gibbon S.T."/>
            <person name="Ladner H."/>
            <person name="Kim U.J."/>
            <person name="Stetter K.O."/>
            <person name="Simon M.I."/>
            <person name="Miller J.H."/>
        </authorList>
    </citation>
    <scope>NUCLEOTIDE SEQUENCE [LARGE SCALE GENOMIC DNA]</scope>
    <source>
        <strain evidence="2">ATCC 51768 / DSM 7523 / JCM 9630 / CIP 104966 / NBRC 100827 / IM2</strain>
    </source>
</reference>
<dbReference type="HOGENOM" id="CLU_1458264_0_0_2"/>